<comment type="catalytic activity">
    <reaction evidence="6">
        <text>cytidine(1402) in 16S rRNA + S-adenosyl-L-methionine = 2'-O-methylcytidine(1402) in 16S rRNA + S-adenosyl-L-homocysteine + H(+)</text>
        <dbReference type="Rhea" id="RHEA:42924"/>
        <dbReference type="Rhea" id="RHEA-COMP:10285"/>
        <dbReference type="Rhea" id="RHEA-COMP:10286"/>
        <dbReference type="ChEBI" id="CHEBI:15378"/>
        <dbReference type="ChEBI" id="CHEBI:57856"/>
        <dbReference type="ChEBI" id="CHEBI:59789"/>
        <dbReference type="ChEBI" id="CHEBI:74495"/>
        <dbReference type="ChEBI" id="CHEBI:82748"/>
        <dbReference type="EC" id="2.1.1.198"/>
    </reaction>
</comment>
<dbReference type="EC" id="2.1.1.198" evidence="6"/>
<gene>
    <name evidence="6" type="primary">rsmI</name>
    <name evidence="8" type="ORF">EV203_10125</name>
</gene>
<protein>
    <recommendedName>
        <fullName evidence="6">Ribosomal RNA small subunit methyltransferase I</fullName>
        <ecNumber evidence="6">2.1.1.198</ecNumber>
    </recommendedName>
    <alternativeName>
        <fullName evidence="6">16S rRNA 2'-O-ribose C1402 methyltransferase</fullName>
    </alternativeName>
    <alternativeName>
        <fullName evidence="6">rRNA (cytidine-2'-O-)-methyltransferase RsmI</fullName>
    </alternativeName>
</protein>
<dbReference type="EMBL" id="SLWU01000001">
    <property type="protein sequence ID" value="TCO68556.1"/>
    <property type="molecule type" value="Genomic_DNA"/>
</dbReference>
<dbReference type="GO" id="GO:0070677">
    <property type="term" value="F:rRNA (cytosine-2'-O-)-methyltransferase activity"/>
    <property type="evidence" value="ECO:0007669"/>
    <property type="project" value="UniProtKB-UniRule"/>
</dbReference>
<feature type="domain" description="Tetrapyrrole methylase" evidence="7">
    <location>
        <begin position="6"/>
        <end position="205"/>
    </location>
</feature>
<dbReference type="SUPFAM" id="SSF53790">
    <property type="entry name" value="Tetrapyrrole methylase"/>
    <property type="match status" value="1"/>
</dbReference>
<comment type="function">
    <text evidence="6">Catalyzes the 2'-O-methylation of the ribose of cytidine 1402 (C1402) in 16S rRNA.</text>
</comment>
<keyword evidence="4 6" id="KW-0808">Transferase</keyword>
<dbReference type="HAMAP" id="MF_01877">
    <property type="entry name" value="16SrRNA_methyltr_I"/>
    <property type="match status" value="1"/>
</dbReference>
<dbReference type="RefSeq" id="WP_132038780.1">
    <property type="nucleotide sequence ID" value="NZ_SLWU01000001.1"/>
</dbReference>
<name>A0A101E4F1_9THEO</name>
<dbReference type="GO" id="GO:0005737">
    <property type="term" value="C:cytoplasm"/>
    <property type="evidence" value="ECO:0007669"/>
    <property type="project" value="UniProtKB-SubCell"/>
</dbReference>
<evidence type="ECO:0000256" key="5">
    <source>
        <dbReference type="ARBA" id="ARBA00022691"/>
    </source>
</evidence>
<dbReference type="Pfam" id="PF00590">
    <property type="entry name" value="TP_methylase"/>
    <property type="match status" value="1"/>
</dbReference>
<dbReference type="InterPro" id="IPR000878">
    <property type="entry name" value="4pyrrol_Mease"/>
</dbReference>
<reference evidence="8 9" key="1">
    <citation type="submission" date="2019-03" db="EMBL/GenBank/DDBJ databases">
        <title>Genomic Encyclopedia of Type Strains, Phase IV (KMG-IV): sequencing the most valuable type-strain genomes for metagenomic binning, comparative biology and taxonomic classification.</title>
        <authorList>
            <person name="Goeker M."/>
        </authorList>
    </citation>
    <scope>NUCLEOTIDE SEQUENCE [LARGE SCALE GENOMIC DNA]</scope>
    <source>
        <strain evidence="8 9">DSM 13054</strain>
    </source>
</reference>
<dbReference type="NCBIfam" id="TIGR00096">
    <property type="entry name" value="16S rRNA (cytidine(1402)-2'-O)-methyltransferase"/>
    <property type="match status" value="1"/>
</dbReference>
<dbReference type="Proteomes" id="UP000294886">
    <property type="component" value="Unassembled WGS sequence"/>
</dbReference>
<dbReference type="InterPro" id="IPR008189">
    <property type="entry name" value="rRNA_ssu_MeTfrase_I"/>
</dbReference>
<dbReference type="PANTHER" id="PTHR46111">
    <property type="entry name" value="RIBOSOMAL RNA SMALL SUBUNIT METHYLTRANSFERASE I"/>
    <property type="match status" value="1"/>
</dbReference>
<dbReference type="AlphaFoldDB" id="A0A101E4F1"/>
<comment type="subcellular location">
    <subcellularLocation>
        <location evidence="6">Cytoplasm</location>
    </subcellularLocation>
</comment>
<dbReference type="InterPro" id="IPR014776">
    <property type="entry name" value="4pyrrole_Mease_sub2"/>
</dbReference>
<organism evidence="8 9">
    <name type="scientific">Caldanaerobacter subterraneus</name>
    <dbReference type="NCBI Taxonomy" id="911092"/>
    <lineage>
        <taxon>Bacteria</taxon>
        <taxon>Bacillati</taxon>
        <taxon>Bacillota</taxon>
        <taxon>Clostridia</taxon>
        <taxon>Thermoanaerobacterales</taxon>
        <taxon>Thermoanaerobacteraceae</taxon>
        <taxon>Caldanaerobacter</taxon>
    </lineage>
</organism>
<dbReference type="Gene3D" id="3.40.1010.10">
    <property type="entry name" value="Cobalt-precorrin-4 Transmethylase, Domain 1"/>
    <property type="match status" value="1"/>
</dbReference>
<keyword evidence="2 6" id="KW-0698">rRNA processing</keyword>
<evidence type="ECO:0000259" key="7">
    <source>
        <dbReference type="Pfam" id="PF00590"/>
    </source>
</evidence>
<dbReference type="InterPro" id="IPR014777">
    <property type="entry name" value="4pyrrole_Mease_sub1"/>
</dbReference>
<comment type="caution">
    <text evidence="8">The sequence shown here is derived from an EMBL/GenBank/DDBJ whole genome shotgun (WGS) entry which is preliminary data.</text>
</comment>
<sequence>MEEYGTLYLCPTPIGNLEDITLRVLRVLSEVDLIAAEDTRQTLKLLNHYEIKKSLVSYHEHNKVTMGPKLIEKLKSGKSIALVTDAGTPSISDPGEELVRLCIQEGIKIVPLPGPTAAITALIASGLDTSSFVFEGFLPKKSKERREKLERISREERTTILYESPYRLKETLKELKEYIGERKVVVARELTKIHEEFIRGTVEEVLEKLGEEVKGEIVIVIEGAKISPLQKDPKELLYKYLKLGMDKKEAVKKVAEELKVSKREVYKLAMEEDIN</sequence>
<dbReference type="PANTHER" id="PTHR46111:SF1">
    <property type="entry name" value="RIBOSOMAL RNA SMALL SUBUNIT METHYLTRANSFERASE I"/>
    <property type="match status" value="1"/>
</dbReference>
<accession>A0A101E4F1</accession>
<proteinExistence type="inferred from homology"/>
<comment type="similarity">
    <text evidence="6">Belongs to the methyltransferase superfamily. RsmI family.</text>
</comment>
<keyword evidence="1 6" id="KW-0963">Cytoplasm</keyword>
<dbReference type="InterPro" id="IPR035996">
    <property type="entry name" value="4pyrrol_Methylase_sf"/>
</dbReference>
<evidence type="ECO:0000256" key="4">
    <source>
        <dbReference type="ARBA" id="ARBA00022679"/>
    </source>
</evidence>
<dbReference type="CDD" id="cd11648">
    <property type="entry name" value="RsmI"/>
    <property type="match status" value="1"/>
</dbReference>
<evidence type="ECO:0000256" key="1">
    <source>
        <dbReference type="ARBA" id="ARBA00022490"/>
    </source>
</evidence>
<dbReference type="FunFam" id="3.40.1010.10:FF:000002">
    <property type="entry name" value="Ribosomal RNA small subunit methyltransferase I"/>
    <property type="match status" value="1"/>
</dbReference>
<dbReference type="PIRSF" id="PIRSF005917">
    <property type="entry name" value="MTase_YraL"/>
    <property type="match status" value="1"/>
</dbReference>
<evidence type="ECO:0000313" key="9">
    <source>
        <dbReference type="Proteomes" id="UP000294886"/>
    </source>
</evidence>
<keyword evidence="3 6" id="KW-0489">Methyltransferase</keyword>
<evidence type="ECO:0000256" key="2">
    <source>
        <dbReference type="ARBA" id="ARBA00022552"/>
    </source>
</evidence>
<keyword evidence="5 6" id="KW-0949">S-adenosyl-L-methionine</keyword>
<evidence type="ECO:0000256" key="6">
    <source>
        <dbReference type="HAMAP-Rule" id="MF_01877"/>
    </source>
</evidence>
<dbReference type="Gene3D" id="3.30.950.10">
    <property type="entry name" value="Methyltransferase, Cobalt-precorrin-4 Transmethylase, Domain 2"/>
    <property type="match status" value="1"/>
</dbReference>
<evidence type="ECO:0000256" key="3">
    <source>
        <dbReference type="ARBA" id="ARBA00022603"/>
    </source>
</evidence>
<dbReference type="FunFam" id="3.30.950.10:FF:000002">
    <property type="entry name" value="Ribosomal RNA small subunit methyltransferase I"/>
    <property type="match status" value="1"/>
</dbReference>
<evidence type="ECO:0000313" key="8">
    <source>
        <dbReference type="EMBL" id="TCO68556.1"/>
    </source>
</evidence>